<sequence>MHAALKPLAWIKGIWKTKNPGVGKYPTIKSFQYCERTTFGSIGQPMLTYSARSWYADTKDPIHYEVGFLKIMPDTNRVQMLLSHNRGFTTIEEGVFENKIIKLKTIYIGKPTEGTRPPAITELRRQFELVGDCLQHTLCMATENTPEVQEHLLATYVRECN</sequence>
<dbReference type="Pfam" id="PF08768">
    <property type="entry name" value="THAP4_heme-bd"/>
    <property type="match status" value="1"/>
</dbReference>
<evidence type="ECO:0000313" key="4">
    <source>
        <dbReference type="Proteomes" id="UP000053825"/>
    </source>
</evidence>
<dbReference type="EMBL" id="KQ414740">
    <property type="protein sequence ID" value="KOC62059.1"/>
    <property type="molecule type" value="Genomic_DNA"/>
</dbReference>
<dbReference type="CDD" id="cd07828">
    <property type="entry name" value="lipocalin_heme-bd-THAP4-like"/>
    <property type="match status" value="1"/>
</dbReference>
<feature type="domain" description="THAP4-like heme-binding" evidence="2">
    <location>
        <begin position="5"/>
        <end position="158"/>
    </location>
</feature>
<dbReference type="InterPro" id="IPR014878">
    <property type="entry name" value="THAP4-like_heme-bd"/>
</dbReference>
<dbReference type="Gene3D" id="2.40.128.20">
    <property type="match status" value="1"/>
</dbReference>
<name>A0A0L7QU27_9HYME</name>
<comment type="catalytic activity">
    <reaction evidence="1">
        <text>peroxynitrite = nitrate</text>
        <dbReference type="Rhea" id="RHEA:63116"/>
        <dbReference type="ChEBI" id="CHEBI:17632"/>
        <dbReference type="ChEBI" id="CHEBI:25941"/>
    </reaction>
    <physiologicalReaction direction="left-to-right" evidence="1">
        <dbReference type="Rhea" id="RHEA:63117"/>
    </physiologicalReaction>
</comment>
<keyword evidence="4" id="KW-1185">Reference proteome</keyword>
<evidence type="ECO:0000313" key="3">
    <source>
        <dbReference type="EMBL" id="KOC62059.1"/>
    </source>
</evidence>
<dbReference type="SUPFAM" id="SSF50814">
    <property type="entry name" value="Lipocalins"/>
    <property type="match status" value="1"/>
</dbReference>
<dbReference type="OrthoDB" id="58529at2759"/>
<evidence type="ECO:0000256" key="1">
    <source>
        <dbReference type="ARBA" id="ARBA00036993"/>
    </source>
</evidence>
<gene>
    <name evidence="3" type="ORF">WH47_01851</name>
</gene>
<dbReference type="AlphaFoldDB" id="A0A0L7QU27"/>
<dbReference type="PANTHER" id="PTHR15854:SF4">
    <property type="entry name" value="PEROXYNITRITE ISOMERASE THAP4"/>
    <property type="match status" value="1"/>
</dbReference>
<dbReference type="PANTHER" id="PTHR15854">
    <property type="entry name" value="THAP4 PROTEIN"/>
    <property type="match status" value="1"/>
</dbReference>
<proteinExistence type="predicted"/>
<evidence type="ECO:0000259" key="2">
    <source>
        <dbReference type="Pfam" id="PF08768"/>
    </source>
</evidence>
<accession>A0A0L7QU27</accession>
<dbReference type="Proteomes" id="UP000053825">
    <property type="component" value="Unassembled WGS sequence"/>
</dbReference>
<organism evidence="3 4">
    <name type="scientific">Habropoda laboriosa</name>
    <dbReference type="NCBI Taxonomy" id="597456"/>
    <lineage>
        <taxon>Eukaryota</taxon>
        <taxon>Metazoa</taxon>
        <taxon>Ecdysozoa</taxon>
        <taxon>Arthropoda</taxon>
        <taxon>Hexapoda</taxon>
        <taxon>Insecta</taxon>
        <taxon>Pterygota</taxon>
        <taxon>Neoptera</taxon>
        <taxon>Endopterygota</taxon>
        <taxon>Hymenoptera</taxon>
        <taxon>Apocrita</taxon>
        <taxon>Aculeata</taxon>
        <taxon>Apoidea</taxon>
        <taxon>Anthophila</taxon>
        <taxon>Apidae</taxon>
        <taxon>Habropoda</taxon>
    </lineage>
</organism>
<dbReference type="InterPro" id="IPR012674">
    <property type="entry name" value="Calycin"/>
</dbReference>
<protein>
    <submittedName>
        <fullName evidence="3">UPF0678 fatty acid-binding protein-like protein</fullName>
    </submittedName>
</protein>
<dbReference type="InterPro" id="IPR045165">
    <property type="entry name" value="Nitrobindin"/>
</dbReference>
<reference evidence="3 4" key="1">
    <citation type="submission" date="2015-07" db="EMBL/GenBank/DDBJ databases">
        <title>The genome of Habropoda laboriosa.</title>
        <authorList>
            <person name="Pan H."/>
            <person name="Kapheim K."/>
        </authorList>
    </citation>
    <scope>NUCLEOTIDE SEQUENCE [LARGE SCALE GENOMIC DNA]</scope>
    <source>
        <strain evidence="3">0110345459</strain>
    </source>
</reference>